<dbReference type="EMBL" id="BAABHM010000009">
    <property type="protein sequence ID" value="GAA4697716.1"/>
    <property type="molecule type" value="Genomic_DNA"/>
</dbReference>
<name>A0ABP8X0E5_9MICO</name>
<dbReference type="InterPro" id="IPR018650">
    <property type="entry name" value="STSV1_Orf64"/>
</dbReference>
<proteinExistence type="predicted"/>
<organism evidence="2 3">
    <name type="scientific">Promicromonospora umidemergens</name>
    <dbReference type="NCBI Taxonomy" id="629679"/>
    <lineage>
        <taxon>Bacteria</taxon>
        <taxon>Bacillati</taxon>
        <taxon>Actinomycetota</taxon>
        <taxon>Actinomycetes</taxon>
        <taxon>Micrococcales</taxon>
        <taxon>Promicromonosporaceae</taxon>
        <taxon>Promicromonospora</taxon>
    </lineage>
</organism>
<reference evidence="3" key="1">
    <citation type="journal article" date="2019" name="Int. J. Syst. Evol. Microbiol.">
        <title>The Global Catalogue of Microorganisms (GCM) 10K type strain sequencing project: providing services to taxonomists for standard genome sequencing and annotation.</title>
        <authorList>
            <consortium name="The Broad Institute Genomics Platform"/>
            <consortium name="The Broad Institute Genome Sequencing Center for Infectious Disease"/>
            <person name="Wu L."/>
            <person name="Ma J."/>
        </authorList>
    </citation>
    <scope>NUCLEOTIDE SEQUENCE [LARGE SCALE GENOMIC DNA]</scope>
    <source>
        <strain evidence="3">JCM 17975</strain>
    </source>
</reference>
<feature type="transmembrane region" description="Helical" evidence="1">
    <location>
        <begin position="171"/>
        <end position="189"/>
    </location>
</feature>
<gene>
    <name evidence="2" type="ORF">GCM10023198_17470</name>
</gene>
<comment type="caution">
    <text evidence="2">The sequence shown here is derived from an EMBL/GenBank/DDBJ whole genome shotgun (WGS) entry which is preliminary data.</text>
</comment>
<evidence type="ECO:0000313" key="3">
    <source>
        <dbReference type="Proteomes" id="UP001500843"/>
    </source>
</evidence>
<feature type="transmembrane region" description="Helical" evidence="1">
    <location>
        <begin position="195"/>
        <end position="215"/>
    </location>
</feature>
<feature type="transmembrane region" description="Helical" evidence="1">
    <location>
        <begin position="131"/>
        <end position="151"/>
    </location>
</feature>
<feature type="transmembrane region" description="Helical" evidence="1">
    <location>
        <begin position="259"/>
        <end position="278"/>
    </location>
</feature>
<dbReference type="Proteomes" id="UP001500843">
    <property type="component" value="Unassembled WGS sequence"/>
</dbReference>
<sequence>MHTNVDVTASRTRTLLTGSASTDPAGTNPAVMAAARFAPAGPVVDAPSAAIPISVRLRRASRRGALPFTVFVAVTTTYIVYSVWQWNTFYIKSWDLGIFTQMYHGYASGNLPIVAIKGDGFNLLGDHFHPLLIVFTPIFALFPQPLTLLVIQDLCFGLAAGVVTWSAQRHIGPIAGVVVGVAFGLSWGLQYSVQAQFHEIALAVPLLAAALAAVLERRWWWACALAALLPFVKEDLGLTVAAVGGVIAVLGQRRRGLGLALWGIVSFSLTVFVILPALNAEGA</sequence>
<accession>A0ABP8X0E5</accession>
<dbReference type="Pfam" id="PF09852">
    <property type="entry name" value="DUF2079"/>
    <property type="match status" value="1"/>
</dbReference>
<keyword evidence="1" id="KW-0472">Membrane</keyword>
<evidence type="ECO:0000313" key="2">
    <source>
        <dbReference type="EMBL" id="GAA4697716.1"/>
    </source>
</evidence>
<protein>
    <recommendedName>
        <fullName evidence="4">Membrane protein DUF2079</fullName>
    </recommendedName>
</protein>
<keyword evidence="1" id="KW-1133">Transmembrane helix</keyword>
<keyword evidence="3" id="KW-1185">Reference proteome</keyword>
<keyword evidence="1" id="KW-0812">Transmembrane</keyword>
<evidence type="ECO:0000256" key="1">
    <source>
        <dbReference type="SAM" id="Phobius"/>
    </source>
</evidence>
<evidence type="ECO:0008006" key="4">
    <source>
        <dbReference type="Google" id="ProtNLM"/>
    </source>
</evidence>
<feature type="transmembrane region" description="Helical" evidence="1">
    <location>
        <begin position="65"/>
        <end position="84"/>
    </location>
</feature>